<dbReference type="RefSeq" id="WP_067637172.1">
    <property type="nucleotide sequence ID" value="NZ_JAAXOM010000003.1"/>
</dbReference>
<accession>A0A846W603</accession>
<dbReference type="InterPro" id="IPR046532">
    <property type="entry name" value="DUF6597"/>
</dbReference>
<evidence type="ECO:0000259" key="4">
    <source>
        <dbReference type="PROSITE" id="PS01124"/>
    </source>
</evidence>
<dbReference type="PANTHER" id="PTHR46796:SF15">
    <property type="entry name" value="BLL1074 PROTEIN"/>
    <property type="match status" value="1"/>
</dbReference>
<evidence type="ECO:0000256" key="2">
    <source>
        <dbReference type="ARBA" id="ARBA00023125"/>
    </source>
</evidence>
<dbReference type="InterPro" id="IPR018060">
    <property type="entry name" value="HTH_AraC"/>
</dbReference>
<organism evidence="5 6">
    <name type="scientific">Nocardia coubleae</name>
    <dbReference type="NCBI Taxonomy" id="356147"/>
    <lineage>
        <taxon>Bacteria</taxon>
        <taxon>Bacillati</taxon>
        <taxon>Actinomycetota</taxon>
        <taxon>Actinomycetes</taxon>
        <taxon>Mycobacteriales</taxon>
        <taxon>Nocardiaceae</taxon>
        <taxon>Nocardia</taxon>
    </lineage>
</organism>
<feature type="domain" description="HTH araC/xylS-type" evidence="4">
    <location>
        <begin position="131"/>
        <end position="228"/>
    </location>
</feature>
<keyword evidence="3" id="KW-0804">Transcription</keyword>
<dbReference type="PROSITE" id="PS01124">
    <property type="entry name" value="HTH_ARAC_FAMILY_2"/>
    <property type="match status" value="1"/>
</dbReference>
<protein>
    <submittedName>
        <fullName evidence="5">AraC family transcriptional regulator</fullName>
    </submittedName>
</protein>
<dbReference type="GO" id="GO:0003700">
    <property type="term" value="F:DNA-binding transcription factor activity"/>
    <property type="evidence" value="ECO:0007669"/>
    <property type="project" value="InterPro"/>
</dbReference>
<dbReference type="SMART" id="SM00342">
    <property type="entry name" value="HTH_ARAC"/>
    <property type="match status" value="1"/>
</dbReference>
<dbReference type="GO" id="GO:0043565">
    <property type="term" value="F:sequence-specific DNA binding"/>
    <property type="evidence" value="ECO:0007669"/>
    <property type="project" value="InterPro"/>
</dbReference>
<evidence type="ECO:0000313" key="6">
    <source>
        <dbReference type="Proteomes" id="UP000572007"/>
    </source>
</evidence>
<dbReference type="AlphaFoldDB" id="A0A846W603"/>
<proteinExistence type="predicted"/>
<name>A0A846W603_9NOCA</name>
<dbReference type="PANTHER" id="PTHR46796">
    <property type="entry name" value="HTH-TYPE TRANSCRIPTIONAL ACTIVATOR RHAS-RELATED"/>
    <property type="match status" value="1"/>
</dbReference>
<evidence type="ECO:0000256" key="1">
    <source>
        <dbReference type="ARBA" id="ARBA00023015"/>
    </source>
</evidence>
<sequence>MGYRERRSRVDRAVVWQRTGGGAGQASVFPDGCMDLIWTEGTLMVAGPDSRAARVRAGAAEFVGVRFAPGAAPAVLGVPAVELLDQRVDLDTIVPAASARALLDRVDNSPDRVVALESVAVDLAAAASAPDPLLTGIAEAMAAGESVAHTAARAGLSARMLHRRSLAAFGYGPKMLARILRFQRALETIRAGTPAAEVAALHGYADQAHLSRDVRDLGGCTVRSLQPG</sequence>
<keyword evidence="1" id="KW-0805">Transcription regulation</keyword>
<dbReference type="InterPro" id="IPR050204">
    <property type="entry name" value="AraC_XylS_family_regulators"/>
</dbReference>
<keyword evidence="2" id="KW-0238">DNA-binding</keyword>
<dbReference type="Pfam" id="PF12833">
    <property type="entry name" value="HTH_18"/>
    <property type="match status" value="1"/>
</dbReference>
<evidence type="ECO:0000256" key="3">
    <source>
        <dbReference type="ARBA" id="ARBA00023163"/>
    </source>
</evidence>
<dbReference type="EMBL" id="JAAXOM010000003">
    <property type="protein sequence ID" value="NKX88170.1"/>
    <property type="molecule type" value="Genomic_DNA"/>
</dbReference>
<keyword evidence="6" id="KW-1185">Reference proteome</keyword>
<gene>
    <name evidence="5" type="ORF">HGA10_12710</name>
</gene>
<dbReference type="Gene3D" id="1.10.10.60">
    <property type="entry name" value="Homeodomain-like"/>
    <property type="match status" value="1"/>
</dbReference>
<dbReference type="Pfam" id="PF20240">
    <property type="entry name" value="DUF6597"/>
    <property type="match status" value="1"/>
</dbReference>
<reference evidence="5 6" key="1">
    <citation type="submission" date="2020-04" db="EMBL/GenBank/DDBJ databases">
        <title>MicrobeNet Type strains.</title>
        <authorList>
            <person name="Nicholson A.C."/>
        </authorList>
    </citation>
    <scope>NUCLEOTIDE SEQUENCE [LARGE SCALE GENOMIC DNA]</scope>
    <source>
        <strain evidence="5 6">DSM 44960</strain>
    </source>
</reference>
<dbReference type="Proteomes" id="UP000572007">
    <property type="component" value="Unassembled WGS sequence"/>
</dbReference>
<evidence type="ECO:0000313" key="5">
    <source>
        <dbReference type="EMBL" id="NKX88170.1"/>
    </source>
</evidence>
<comment type="caution">
    <text evidence="5">The sequence shown here is derived from an EMBL/GenBank/DDBJ whole genome shotgun (WGS) entry which is preliminary data.</text>
</comment>